<evidence type="ECO:0000256" key="1">
    <source>
        <dbReference type="SAM" id="Phobius"/>
    </source>
</evidence>
<protein>
    <submittedName>
        <fullName evidence="2">Uncharacterized protein</fullName>
    </submittedName>
</protein>
<dbReference type="RefSeq" id="XP_005651130.1">
    <property type="nucleotide sequence ID" value="XM_005651073.1"/>
</dbReference>
<keyword evidence="1" id="KW-1133">Transmembrane helix</keyword>
<dbReference type="Proteomes" id="UP000007264">
    <property type="component" value="Unassembled WGS sequence"/>
</dbReference>
<accession>I0Z7G7</accession>
<dbReference type="EMBL" id="AGSI01000002">
    <property type="protein sequence ID" value="EIE26586.1"/>
    <property type="molecule type" value="Genomic_DNA"/>
</dbReference>
<comment type="caution">
    <text evidence="2">The sequence shown here is derived from an EMBL/GenBank/DDBJ whole genome shotgun (WGS) entry which is preliminary data.</text>
</comment>
<feature type="transmembrane region" description="Helical" evidence="1">
    <location>
        <begin position="218"/>
        <end position="239"/>
    </location>
</feature>
<organism evidence="2 3">
    <name type="scientific">Coccomyxa subellipsoidea (strain C-169)</name>
    <name type="common">Green microalga</name>
    <dbReference type="NCBI Taxonomy" id="574566"/>
    <lineage>
        <taxon>Eukaryota</taxon>
        <taxon>Viridiplantae</taxon>
        <taxon>Chlorophyta</taxon>
        <taxon>core chlorophytes</taxon>
        <taxon>Trebouxiophyceae</taxon>
        <taxon>Trebouxiophyceae incertae sedis</taxon>
        <taxon>Coccomyxaceae</taxon>
        <taxon>Coccomyxa</taxon>
        <taxon>Coccomyxa subellipsoidea</taxon>
    </lineage>
</organism>
<keyword evidence="1" id="KW-0812">Transmembrane</keyword>
<reference evidence="2 3" key="1">
    <citation type="journal article" date="2012" name="Genome Biol.">
        <title>The genome of the polar eukaryotic microalga coccomyxa subellipsoidea reveals traits of cold adaptation.</title>
        <authorList>
            <person name="Blanc G."/>
            <person name="Agarkova I."/>
            <person name="Grimwood J."/>
            <person name="Kuo A."/>
            <person name="Brueggeman A."/>
            <person name="Dunigan D."/>
            <person name="Gurnon J."/>
            <person name="Ladunga I."/>
            <person name="Lindquist E."/>
            <person name="Lucas S."/>
            <person name="Pangilinan J."/>
            <person name="Proschold T."/>
            <person name="Salamov A."/>
            <person name="Schmutz J."/>
            <person name="Weeks D."/>
            <person name="Yamada T."/>
            <person name="Claverie J.M."/>
            <person name="Grigoriev I."/>
            <person name="Van Etten J."/>
            <person name="Lomsadze A."/>
            <person name="Borodovsky M."/>
        </authorList>
    </citation>
    <scope>NUCLEOTIDE SEQUENCE [LARGE SCALE GENOMIC DNA]</scope>
    <source>
        <strain evidence="2 3">C-169</strain>
    </source>
</reference>
<dbReference type="OrthoDB" id="518725at2759"/>
<dbReference type="KEGG" id="csl:COCSUDRAFT_59109"/>
<sequence length="265" mass="28040">MRGNQAYGPIELKYTSTGIMKPRHKRFYALLALLVACSVSGQSLVDEFGDVFPSPPPPALKISEVVKEQTFEHHLAARLRASPPPIAPAPGPSAGAPAPGLISVYDLLPPEERKVVGVASAVTPGAVAAGPEPLHSNLTVAGGTFTQVDRPLPTNASAPSDILWNVSADDNAMQLKAEQTFAPPAPVAFVSADGSLIFVGPSSPTGYVGNSTTPATHWLWPTVALLGLIGIVASIGWAYSKRRQRRYLDLKDTEMAMQNRPHNPV</sequence>
<name>I0Z7G7_COCSC</name>
<dbReference type="GeneID" id="17044596"/>
<keyword evidence="3" id="KW-1185">Reference proteome</keyword>
<keyword evidence="1" id="KW-0472">Membrane</keyword>
<dbReference type="AlphaFoldDB" id="I0Z7G7"/>
<proteinExistence type="predicted"/>
<evidence type="ECO:0000313" key="3">
    <source>
        <dbReference type="Proteomes" id="UP000007264"/>
    </source>
</evidence>
<evidence type="ECO:0000313" key="2">
    <source>
        <dbReference type="EMBL" id="EIE26586.1"/>
    </source>
</evidence>
<gene>
    <name evidence="2" type="ORF">COCSUDRAFT_59109</name>
</gene>